<dbReference type="PROSITE" id="PS51186">
    <property type="entry name" value="GNAT"/>
    <property type="match status" value="1"/>
</dbReference>
<evidence type="ECO:0000313" key="2">
    <source>
        <dbReference type="EMBL" id="RAQ28238.1"/>
    </source>
</evidence>
<accession>A0A328UCS3</accession>
<dbReference type="Gene3D" id="3.40.630.30">
    <property type="match status" value="1"/>
</dbReference>
<protein>
    <recommendedName>
        <fullName evidence="1">N-acetyltransferase domain-containing protein</fullName>
    </recommendedName>
</protein>
<dbReference type="InterPro" id="IPR000182">
    <property type="entry name" value="GNAT_dom"/>
</dbReference>
<dbReference type="GO" id="GO:0016747">
    <property type="term" value="F:acyltransferase activity, transferring groups other than amino-acyl groups"/>
    <property type="evidence" value="ECO:0007669"/>
    <property type="project" value="InterPro"/>
</dbReference>
<organism evidence="2 3">
    <name type="scientific">Hydrogeniiclostridium mannosilyticum</name>
    <dbReference type="NCBI Taxonomy" id="2764322"/>
    <lineage>
        <taxon>Bacteria</taxon>
        <taxon>Bacillati</taxon>
        <taxon>Bacillota</taxon>
        <taxon>Clostridia</taxon>
        <taxon>Eubacteriales</taxon>
        <taxon>Acutalibacteraceae</taxon>
        <taxon>Hydrogeniiclostridium</taxon>
    </lineage>
</organism>
<dbReference type="CDD" id="cd04301">
    <property type="entry name" value="NAT_SF"/>
    <property type="match status" value="1"/>
</dbReference>
<proteinExistence type="predicted"/>
<dbReference type="InterPro" id="IPR016181">
    <property type="entry name" value="Acyl_CoA_acyltransferase"/>
</dbReference>
<dbReference type="Pfam" id="PF00583">
    <property type="entry name" value="Acetyltransf_1"/>
    <property type="match status" value="1"/>
</dbReference>
<keyword evidence="3" id="KW-1185">Reference proteome</keyword>
<evidence type="ECO:0000313" key="3">
    <source>
        <dbReference type="Proteomes" id="UP000249377"/>
    </source>
</evidence>
<comment type="caution">
    <text evidence="2">The sequence shown here is derived from an EMBL/GenBank/DDBJ whole genome shotgun (WGS) entry which is preliminary data.</text>
</comment>
<dbReference type="Proteomes" id="UP000249377">
    <property type="component" value="Unassembled WGS sequence"/>
</dbReference>
<dbReference type="SUPFAM" id="SSF55729">
    <property type="entry name" value="Acyl-CoA N-acyltransferases (Nat)"/>
    <property type="match status" value="1"/>
</dbReference>
<evidence type="ECO:0000259" key="1">
    <source>
        <dbReference type="PROSITE" id="PS51186"/>
    </source>
</evidence>
<name>A0A328UCS3_9FIRM</name>
<feature type="domain" description="N-acetyltransferase" evidence="1">
    <location>
        <begin position="7"/>
        <end position="164"/>
    </location>
</feature>
<dbReference type="AlphaFoldDB" id="A0A328UCS3"/>
<sequence>MNNGNAAVLCAAGMDEIPSLYENLRQQFPPEELYPEEILRSLIDKGRYQIFLYKRASDNALIGYALMFYPQDGITVWLDYIAILEEYKGMGYGGSLFQALCRRFGDASLGMLFSVEYICEEDAALAEKQRRRLGFYKKMGAVPLRADFQLPTDGGALPMYLFYKPFKRNRITRDIQLRTVAEMYEYCFSYLPHRRKLLEDSQESYVDEVIEDAQDGQAG</sequence>
<reference evidence="2 3" key="1">
    <citation type="submission" date="2018-06" db="EMBL/GenBank/DDBJ databases">
        <title>Noncontiguous genome sequence of Ruminococcaceae bacterium ASD2818.</title>
        <authorList>
            <person name="Chaplin A.V."/>
            <person name="Sokolova S.R."/>
            <person name="Kochetkova T.O."/>
            <person name="Goltsov A.Y."/>
            <person name="Trofimov D.Y."/>
            <person name="Efimov B.A."/>
        </authorList>
    </citation>
    <scope>NUCLEOTIDE SEQUENCE [LARGE SCALE GENOMIC DNA]</scope>
    <source>
        <strain evidence="2 3">ASD2818</strain>
    </source>
</reference>
<dbReference type="EMBL" id="QLYR01000006">
    <property type="protein sequence ID" value="RAQ28238.1"/>
    <property type="molecule type" value="Genomic_DNA"/>
</dbReference>
<gene>
    <name evidence="2" type="ORF">DPQ25_09530</name>
</gene>
<dbReference type="RefSeq" id="WP_112332950.1">
    <property type="nucleotide sequence ID" value="NZ_QLYR01000006.1"/>
</dbReference>